<comment type="similarity">
    <text evidence="1">Belongs to the universal ribosomal protein uL5 family.</text>
</comment>
<dbReference type="OrthoDB" id="539541at2759"/>
<keyword evidence="3" id="KW-0687">Ribonucleoprotein</keyword>
<evidence type="ECO:0000256" key="5">
    <source>
        <dbReference type="SAM" id="MobiDB-lite"/>
    </source>
</evidence>
<gene>
    <name evidence="8" type="ORF">Glove_187g38</name>
</gene>
<keyword evidence="2" id="KW-0689">Ribosomal protein</keyword>
<evidence type="ECO:0000256" key="3">
    <source>
        <dbReference type="ARBA" id="ARBA00023274"/>
    </source>
</evidence>
<dbReference type="STRING" id="1348612.A0A397IVE6"/>
<comment type="caution">
    <text evidence="8">The sequence shown here is derived from an EMBL/GenBank/DDBJ whole genome shotgun (WGS) entry which is preliminary data.</text>
</comment>
<feature type="domain" description="Large ribosomal subunit protein uL5 C-terminal" evidence="7">
    <location>
        <begin position="279"/>
        <end position="376"/>
    </location>
</feature>
<evidence type="ECO:0000313" key="9">
    <source>
        <dbReference type="Proteomes" id="UP000266861"/>
    </source>
</evidence>
<feature type="region of interest" description="Disordered" evidence="5">
    <location>
        <begin position="192"/>
        <end position="221"/>
    </location>
</feature>
<name>A0A397IVE6_9GLOM</name>
<dbReference type="InterPro" id="IPR002132">
    <property type="entry name" value="Ribosomal_uL5"/>
</dbReference>
<evidence type="ECO:0000259" key="6">
    <source>
        <dbReference type="Pfam" id="PF00281"/>
    </source>
</evidence>
<organism evidence="8 9">
    <name type="scientific">Diversispora epigaea</name>
    <dbReference type="NCBI Taxonomy" id="1348612"/>
    <lineage>
        <taxon>Eukaryota</taxon>
        <taxon>Fungi</taxon>
        <taxon>Fungi incertae sedis</taxon>
        <taxon>Mucoromycota</taxon>
        <taxon>Glomeromycotina</taxon>
        <taxon>Glomeromycetes</taxon>
        <taxon>Diversisporales</taxon>
        <taxon>Diversisporaceae</taxon>
        <taxon>Diversispora</taxon>
    </lineage>
</organism>
<dbReference type="InterPro" id="IPR022803">
    <property type="entry name" value="Ribosomal_uL5_dom_sf"/>
</dbReference>
<accession>A0A397IVE6</accession>
<dbReference type="GO" id="GO:0005840">
    <property type="term" value="C:ribosome"/>
    <property type="evidence" value="ECO:0007669"/>
    <property type="project" value="UniProtKB-KW"/>
</dbReference>
<dbReference type="InterPro" id="IPR031310">
    <property type="entry name" value="Ribosomal_uL5_N"/>
</dbReference>
<evidence type="ECO:0000256" key="4">
    <source>
        <dbReference type="ARBA" id="ARBA00040368"/>
    </source>
</evidence>
<keyword evidence="9" id="KW-1185">Reference proteome</keyword>
<dbReference type="FunFam" id="3.30.1440.10:FF:000001">
    <property type="entry name" value="50S ribosomal protein L5"/>
    <property type="match status" value="1"/>
</dbReference>
<evidence type="ECO:0000256" key="2">
    <source>
        <dbReference type="ARBA" id="ARBA00022980"/>
    </source>
</evidence>
<dbReference type="Gene3D" id="3.30.1440.10">
    <property type="match status" value="1"/>
</dbReference>
<dbReference type="GO" id="GO:0006412">
    <property type="term" value="P:translation"/>
    <property type="evidence" value="ECO:0007669"/>
    <property type="project" value="InterPro"/>
</dbReference>
<sequence>MLSFFNSNNFSIIKFNKNNKLLFHNKLLLLFHSSSGNSSSNNNKLLIKKFTTPLISRINYNNYSYFNNLNYNNINYNNISYNNNNISNNNYNYNYNCNYNNNNNNNNNNNDDNNKYYEIHETYIPQKPATLPNEPEFYPGRQSMLRMEEFYQATLLDDIMILTYRDRQTEEKFIAKRKKVYLPKTKWALTKDTNPYCKNRPRPPPRGNKTSGPVPPKQSHKTLPQLNRIVVHCMMKQALSNKQHLLSGIMALQCVTSERPVIVYSKSNVARWKLRKGMPIGCKVHISGASMYTFLDKLVEIVLPRIKEWSGISINTGDQNGNIAIGFPPEVLSLFPDIESNFDMFPMMTGFQVIFHTTAFTDFEGRILLSGFQIPFDPGRKIKKKKKKIDNN</sequence>
<feature type="domain" description="Large ribosomal subunit protein uL5 N-terminal" evidence="6">
    <location>
        <begin position="224"/>
        <end position="275"/>
    </location>
</feature>
<evidence type="ECO:0000256" key="1">
    <source>
        <dbReference type="ARBA" id="ARBA00008553"/>
    </source>
</evidence>
<dbReference type="GO" id="GO:0003735">
    <property type="term" value="F:structural constituent of ribosome"/>
    <property type="evidence" value="ECO:0007669"/>
    <property type="project" value="InterPro"/>
</dbReference>
<dbReference type="Proteomes" id="UP000266861">
    <property type="component" value="Unassembled WGS sequence"/>
</dbReference>
<dbReference type="Pfam" id="PF00673">
    <property type="entry name" value="Ribosomal_L5_C"/>
    <property type="match status" value="1"/>
</dbReference>
<reference evidence="8 9" key="1">
    <citation type="submission" date="2018-08" db="EMBL/GenBank/DDBJ databases">
        <title>Genome and evolution of the arbuscular mycorrhizal fungus Diversispora epigaea (formerly Glomus versiforme) and its bacterial endosymbionts.</title>
        <authorList>
            <person name="Sun X."/>
            <person name="Fei Z."/>
            <person name="Harrison M."/>
        </authorList>
    </citation>
    <scope>NUCLEOTIDE SEQUENCE [LARGE SCALE GENOMIC DNA]</scope>
    <source>
        <strain evidence="8 9">IT104</strain>
    </source>
</reference>
<proteinExistence type="inferred from homology"/>
<dbReference type="Pfam" id="PF00281">
    <property type="entry name" value="Ribosomal_L5"/>
    <property type="match status" value="1"/>
</dbReference>
<dbReference type="EMBL" id="PQFF01000177">
    <property type="protein sequence ID" value="RHZ76913.1"/>
    <property type="molecule type" value="Genomic_DNA"/>
</dbReference>
<dbReference type="AlphaFoldDB" id="A0A397IVE6"/>
<dbReference type="InterPro" id="IPR031309">
    <property type="entry name" value="Ribosomal_uL5_C"/>
</dbReference>
<evidence type="ECO:0000259" key="7">
    <source>
        <dbReference type="Pfam" id="PF00673"/>
    </source>
</evidence>
<evidence type="ECO:0000313" key="8">
    <source>
        <dbReference type="EMBL" id="RHZ76913.1"/>
    </source>
</evidence>
<dbReference type="PANTHER" id="PTHR11994">
    <property type="entry name" value="60S RIBOSOMAL PROTEIN L11-RELATED"/>
    <property type="match status" value="1"/>
</dbReference>
<dbReference type="SUPFAM" id="SSF55282">
    <property type="entry name" value="RL5-like"/>
    <property type="match status" value="1"/>
</dbReference>
<dbReference type="GO" id="GO:1990904">
    <property type="term" value="C:ribonucleoprotein complex"/>
    <property type="evidence" value="ECO:0007669"/>
    <property type="project" value="UniProtKB-KW"/>
</dbReference>
<protein>
    <recommendedName>
        <fullName evidence="4">Large ribosomal subunit protein uL5m</fullName>
    </recommendedName>
</protein>